<protein>
    <recommendedName>
        <fullName evidence="4">OTU domain-containing protein</fullName>
    </recommendedName>
</protein>
<evidence type="ECO:0000313" key="3">
    <source>
        <dbReference type="Proteomes" id="UP000054564"/>
    </source>
</evidence>
<evidence type="ECO:0008006" key="4">
    <source>
        <dbReference type="Google" id="ProtNLM"/>
    </source>
</evidence>
<feature type="region of interest" description="Disordered" evidence="1">
    <location>
        <begin position="218"/>
        <end position="313"/>
    </location>
</feature>
<feature type="compositionally biased region" description="Acidic residues" evidence="1">
    <location>
        <begin position="288"/>
        <end position="297"/>
    </location>
</feature>
<dbReference type="AlphaFoldDB" id="A0A0L0V3Y4"/>
<feature type="compositionally biased region" description="Basic residues" evidence="1">
    <location>
        <begin position="218"/>
        <end position="234"/>
    </location>
</feature>
<reference evidence="3" key="1">
    <citation type="submission" date="2014-03" db="EMBL/GenBank/DDBJ databases">
        <title>The Genome Sequence of Puccinia striiformis f. sp. tritici PST-78.</title>
        <authorList>
            <consortium name="The Broad Institute Genome Sequencing Platform"/>
            <person name="Cuomo C."/>
            <person name="Hulbert S."/>
            <person name="Chen X."/>
            <person name="Walker B."/>
            <person name="Young S.K."/>
            <person name="Zeng Q."/>
            <person name="Gargeya S."/>
            <person name="Fitzgerald M."/>
            <person name="Haas B."/>
            <person name="Abouelleil A."/>
            <person name="Alvarado L."/>
            <person name="Arachchi H.M."/>
            <person name="Berlin A.M."/>
            <person name="Chapman S.B."/>
            <person name="Goldberg J."/>
            <person name="Griggs A."/>
            <person name="Gujja S."/>
            <person name="Hansen M."/>
            <person name="Howarth C."/>
            <person name="Imamovic A."/>
            <person name="Larimer J."/>
            <person name="McCowan C."/>
            <person name="Montmayeur A."/>
            <person name="Murphy C."/>
            <person name="Neiman D."/>
            <person name="Pearson M."/>
            <person name="Priest M."/>
            <person name="Roberts A."/>
            <person name="Saif S."/>
            <person name="Shea T."/>
            <person name="Sisk P."/>
            <person name="Sykes S."/>
            <person name="Wortman J."/>
            <person name="Nusbaum C."/>
            <person name="Birren B."/>
        </authorList>
    </citation>
    <scope>NUCLEOTIDE SEQUENCE [LARGE SCALE GENOMIC DNA]</scope>
    <source>
        <strain evidence="3">race PST-78</strain>
    </source>
</reference>
<proteinExistence type="predicted"/>
<keyword evidence="3" id="KW-1185">Reference proteome</keyword>
<accession>A0A0L0V3Y4</accession>
<sequence>MKKITYGLLTSLKGLSGSLSEFLSKVGQAGCQTCEKYKATSGPLEAVHESLEACHLHKVTGALRGTALAFTVDAQILAVHESISKDTIKTLVDVPQSCITLLGQISMFAIKDLLKQFKRLNQTMFQNLDDGGGNTLCSSYCRDIGMQEYNHARRFSSAMIKGLIEINLDKPIRNLTISLSHETSSELKKIFDHINQIVAGTHVTVPINAPAKEELAKKRAAKGLRPQQKSKRVKKVEDVKDIPDLEQTEGDTDKGESSAYEPKEDLLDGIFTDSSDNEDSDGNKNEDRDEENNEEAAENEKPSNDEDQSTTKVQKEGGMIKEFLNNTQDTYISQLQHLLQPYIEGIFNPKGDGNCGFHCVAKALGYDNNGWSSVWHKMIKEITENKASYAKQQGGKQEAMMILEGLHVKTKKSKITLSEWLDKMAHGQVLADTYTRPVIFLSLIACNSFIPSRVGPQESSDTKRICLVHVQSKLSKGIPLCQPILPCG</sequence>
<feature type="compositionally biased region" description="Basic and acidic residues" evidence="1">
    <location>
        <begin position="251"/>
        <end position="266"/>
    </location>
</feature>
<name>A0A0L0V3Y4_9BASI</name>
<evidence type="ECO:0000313" key="2">
    <source>
        <dbReference type="EMBL" id="KNE93911.1"/>
    </source>
</evidence>
<organism evidence="2 3">
    <name type="scientific">Puccinia striiformis f. sp. tritici PST-78</name>
    <dbReference type="NCBI Taxonomy" id="1165861"/>
    <lineage>
        <taxon>Eukaryota</taxon>
        <taxon>Fungi</taxon>
        <taxon>Dikarya</taxon>
        <taxon>Basidiomycota</taxon>
        <taxon>Pucciniomycotina</taxon>
        <taxon>Pucciniomycetes</taxon>
        <taxon>Pucciniales</taxon>
        <taxon>Pucciniaceae</taxon>
        <taxon>Puccinia</taxon>
    </lineage>
</organism>
<gene>
    <name evidence="2" type="ORF">PSTG_12714</name>
</gene>
<dbReference type="Proteomes" id="UP000054564">
    <property type="component" value="Unassembled WGS sequence"/>
</dbReference>
<evidence type="ECO:0000256" key="1">
    <source>
        <dbReference type="SAM" id="MobiDB-lite"/>
    </source>
</evidence>
<comment type="caution">
    <text evidence="2">The sequence shown here is derived from an EMBL/GenBank/DDBJ whole genome shotgun (WGS) entry which is preliminary data.</text>
</comment>
<dbReference type="EMBL" id="AJIL01000127">
    <property type="protein sequence ID" value="KNE93911.1"/>
    <property type="molecule type" value="Genomic_DNA"/>
</dbReference>
<dbReference type="CDD" id="cd22744">
    <property type="entry name" value="OTU"/>
    <property type="match status" value="1"/>
</dbReference>